<dbReference type="GO" id="GO:0012505">
    <property type="term" value="C:endomembrane system"/>
    <property type="evidence" value="ECO:0000318"/>
    <property type="project" value="GO_Central"/>
</dbReference>
<dbReference type="EMBL" id="DS113412">
    <property type="protein sequence ID" value="EAY06899.1"/>
    <property type="molecule type" value="Genomic_DNA"/>
</dbReference>
<evidence type="ECO:0000256" key="1">
    <source>
        <dbReference type="ARBA" id="ARBA00022741"/>
    </source>
</evidence>
<dbReference type="PROSITE" id="PS51417">
    <property type="entry name" value="ARF"/>
    <property type="match status" value="1"/>
</dbReference>
<dbReference type="VEuPathDB" id="TrichDB:TVAG_056930"/>
<proteinExistence type="predicted"/>
<keyword evidence="1" id="KW-0547">Nucleotide-binding</keyword>
<dbReference type="GO" id="GO:0006886">
    <property type="term" value="P:intracellular protein transport"/>
    <property type="evidence" value="ECO:0000318"/>
    <property type="project" value="GO_Central"/>
</dbReference>
<dbReference type="InParanoid" id="A2EKA1"/>
<dbReference type="PROSITE" id="PS51419">
    <property type="entry name" value="RAB"/>
    <property type="match status" value="1"/>
</dbReference>
<dbReference type="STRING" id="5722.A2EKA1"/>
<dbReference type="PANTHER" id="PTHR47977">
    <property type="entry name" value="RAS-RELATED PROTEIN RAB"/>
    <property type="match status" value="1"/>
</dbReference>
<dbReference type="InterPro" id="IPR005225">
    <property type="entry name" value="Small_GTP-bd"/>
</dbReference>
<dbReference type="Gene3D" id="3.40.50.300">
    <property type="entry name" value="P-loop containing nucleotide triphosphate hydrolases"/>
    <property type="match status" value="1"/>
</dbReference>
<dbReference type="VEuPathDB" id="TrichDB:TVAGG3_0772880"/>
<dbReference type="RefSeq" id="XP_001319122.1">
    <property type="nucleotide sequence ID" value="XM_001319087.1"/>
</dbReference>
<dbReference type="GO" id="GO:0005525">
    <property type="term" value="F:GTP binding"/>
    <property type="evidence" value="ECO:0007669"/>
    <property type="project" value="UniProtKB-KW"/>
</dbReference>
<evidence type="ECO:0000313" key="4">
    <source>
        <dbReference type="Proteomes" id="UP000001542"/>
    </source>
</evidence>
<dbReference type="OMA" id="CIDEAFE"/>
<reference evidence="3" key="2">
    <citation type="journal article" date="2007" name="Science">
        <title>Draft genome sequence of the sexually transmitted pathogen Trichomonas vaginalis.</title>
        <authorList>
            <person name="Carlton J.M."/>
            <person name="Hirt R.P."/>
            <person name="Silva J.C."/>
            <person name="Delcher A.L."/>
            <person name="Schatz M."/>
            <person name="Zhao Q."/>
            <person name="Wortman J.R."/>
            <person name="Bidwell S.L."/>
            <person name="Alsmark U.C.M."/>
            <person name="Besteiro S."/>
            <person name="Sicheritz-Ponten T."/>
            <person name="Noel C.J."/>
            <person name="Dacks J.B."/>
            <person name="Foster P.G."/>
            <person name="Simillion C."/>
            <person name="Van de Peer Y."/>
            <person name="Miranda-Saavedra D."/>
            <person name="Barton G.J."/>
            <person name="Westrop G.D."/>
            <person name="Mueller S."/>
            <person name="Dessi D."/>
            <person name="Fiori P.L."/>
            <person name="Ren Q."/>
            <person name="Paulsen I."/>
            <person name="Zhang H."/>
            <person name="Bastida-Corcuera F.D."/>
            <person name="Simoes-Barbosa A."/>
            <person name="Brown M.T."/>
            <person name="Hayes R.D."/>
            <person name="Mukherjee M."/>
            <person name="Okumura C.Y."/>
            <person name="Schneider R."/>
            <person name="Smith A.J."/>
            <person name="Vanacova S."/>
            <person name="Villalvazo M."/>
            <person name="Haas B.J."/>
            <person name="Pertea M."/>
            <person name="Feldblyum T.V."/>
            <person name="Utterback T.R."/>
            <person name="Shu C.L."/>
            <person name="Osoegawa K."/>
            <person name="de Jong P.J."/>
            <person name="Hrdy I."/>
            <person name="Horvathova L."/>
            <person name="Zubacova Z."/>
            <person name="Dolezal P."/>
            <person name="Malik S.B."/>
            <person name="Logsdon J.M. Jr."/>
            <person name="Henze K."/>
            <person name="Gupta A."/>
            <person name="Wang C.C."/>
            <person name="Dunne R.L."/>
            <person name="Upcroft J.A."/>
            <person name="Upcroft P."/>
            <person name="White O."/>
            <person name="Salzberg S.L."/>
            <person name="Tang P."/>
            <person name="Chiu C.-H."/>
            <person name="Lee Y.-S."/>
            <person name="Embley T.M."/>
            <person name="Coombs G.H."/>
            <person name="Mottram J.C."/>
            <person name="Tachezy J."/>
            <person name="Fraser-Liggett C.M."/>
            <person name="Johnson P.J."/>
        </authorList>
    </citation>
    <scope>NUCLEOTIDE SEQUENCE [LARGE SCALE GENOMIC DNA]</scope>
    <source>
        <strain evidence="3">G3</strain>
    </source>
</reference>
<protein>
    <submittedName>
        <fullName evidence="3">Small GTP-binding protein, putative</fullName>
    </submittedName>
</protein>
<dbReference type="OrthoDB" id="9989112at2759"/>
<dbReference type="PRINTS" id="PR00449">
    <property type="entry name" value="RASTRNSFRMNG"/>
</dbReference>
<reference evidence="3" key="1">
    <citation type="submission" date="2006-10" db="EMBL/GenBank/DDBJ databases">
        <authorList>
            <person name="Amadeo P."/>
            <person name="Zhao Q."/>
            <person name="Wortman J."/>
            <person name="Fraser-Liggett C."/>
            <person name="Carlton J."/>
        </authorList>
    </citation>
    <scope>NUCLEOTIDE SEQUENCE</scope>
    <source>
        <strain evidence="3">G3</strain>
    </source>
</reference>
<keyword evidence="4" id="KW-1185">Reference proteome</keyword>
<dbReference type="SUPFAM" id="SSF52540">
    <property type="entry name" value="P-loop containing nucleoside triphosphate hydrolases"/>
    <property type="match status" value="1"/>
</dbReference>
<name>A2EKA1_TRIV3</name>
<dbReference type="PROSITE" id="PS51421">
    <property type="entry name" value="RAS"/>
    <property type="match status" value="1"/>
</dbReference>
<dbReference type="Proteomes" id="UP000001542">
    <property type="component" value="Unassembled WGS sequence"/>
</dbReference>
<dbReference type="PROSITE" id="PS51420">
    <property type="entry name" value="RHO"/>
    <property type="match status" value="1"/>
</dbReference>
<dbReference type="eggNOG" id="KOG0078">
    <property type="taxonomic scope" value="Eukaryota"/>
</dbReference>
<sequence length="194" mass="21952">MTTIQKKIIVVGDSSVGKTSVIHRYVKGEFDSTIIATIGIDYRAKDIEINGQKIKLQIWDTIGQEKYRSLAPQYFRRADGVILFYDTTVKTSFTHLQNWLDSIINNAQSSIPVILVGNKVDLPEVVPKEHAIDFARDKKLELFFCSAKSGDNIDQIFNRIAELTLQHTVEQDQPQNVVTVKETTPEDKKNGCHC</sequence>
<accession>A2EKA1</accession>
<organism evidence="3 4">
    <name type="scientific">Trichomonas vaginalis (strain ATCC PRA-98 / G3)</name>
    <dbReference type="NCBI Taxonomy" id="412133"/>
    <lineage>
        <taxon>Eukaryota</taxon>
        <taxon>Metamonada</taxon>
        <taxon>Parabasalia</taxon>
        <taxon>Trichomonadida</taxon>
        <taxon>Trichomonadidae</taxon>
        <taxon>Trichomonas</taxon>
    </lineage>
</organism>
<keyword evidence="2" id="KW-0342">GTP-binding</keyword>
<evidence type="ECO:0000313" key="3">
    <source>
        <dbReference type="EMBL" id="EAY06899.1"/>
    </source>
</evidence>
<dbReference type="InterPro" id="IPR050227">
    <property type="entry name" value="Rab"/>
</dbReference>
<evidence type="ECO:0000256" key="2">
    <source>
        <dbReference type="ARBA" id="ARBA00023134"/>
    </source>
</evidence>
<dbReference type="SMART" id="SM00173">
    <property type="entry name" value="RAS"/>
    <property type="match status" value="1"/>
</dbReference>
<dbReference type="InterPro" id="IPR027417">
    <property type="entry name" value="P-loop_NTPase"/>
</dbReference>
<dbReference type="CDD" id="cd00154">
    <property type="entry name" value="Rab"/>
    <property type="match status" value="1"/>
</dbReference>
<dbReference type="KEGG" id="tva:4764782"/>
<dbReference type="Pfam" id="PF00071">
    <property type="entry name" value="Ras"/>
    <property type="match status" value="1"/>
</dbReference>
<dbReference type="AlphaFoldDB" id="A2EKA1"/>
<dbReference type="FunFam" id="3.40.50.300:FF:001462">
    <property type="entry name" value="Small GTP-binding protein, putative"/>
    <property type="match status" value="1"/>
</dbReference>
<dbReference type="GO" id="GO:0003924">
    <property type="term" value="F:GTPase activity"/>
    <property type="evidence" value="ECO:0000318"/>
    <property type="project" value="GO_Central"/>
</dbReference>
<dbReference type="NCBIfam" id="TIGR00231">
    <property type="entry name" value="small_GTP"/>
    <property type="match status" value="1"/>
</dbReference>
<gene>
    <name evidence="3" type="ORF">TVAG_056930</name>
</gene>
<dbReference type="SMR" id="A2EKA1"/>
<dbReference type="SMART" id="SM00176">
    <property type="entry name" value="RAN"/>
    <property type="match status" value="1"/>
</dbReference>
<dbReference type="SMART" id="SM00177">
    <property type="entry name" value="ARF"/>
    <property type="match status" value="1"/>
</dbReference>
<dbReference type="InterPro" id="IPR001806">
    <property type="entry name" value="Small_GTPase"/>
</dbReference>
<dbReference type="SMART" id="SM00174">
    <property type="entry name" value="RHO"/>
    <property type="match status" value="1"/>
</dbReference>
<dbReference type="SMART" id="SM00175">
    <property type="entry name" value="RAB"/>
    <property type="match status" value="1"/>
</dbReference>